<dbReference type="Proteomes" id="UP000257109">
    <property type="component" value="Unassembled WGS sequence"/>
</dbReference>
<keyword evidence="3" id="KW-1185">Reference proteome</keyword>
<dbReference type="AlphaFoldDB" id="A0A371FAG3"/>
<dbReference type="InterPro" id="IPR043128">
    <property type="entry name" value="Rev_trsase/Diguanyl_cyclase"/>
</dbReference>
<dbReference type="SUPFAM" id="SSF56672">
    <property type="entry name" value="DNA/RNA polymerases"/>
    <property type="match status" value="1"/>
</dbReference>
<dbReference type="Gene3D" id="3.30.70.270">
    <property type="match status" value="1"/>
</dbReference>
<evidence type="ECO:0000313" key="3">
    <source>
        <dbReference type="Proteomes" id="UP000257109"/>
    </source>
</evidence>
<dbReference type="PANTHER" id="PTHR24559:SF444">
    <property type="entry name" value="REVERSE TRANSCRIPTASE DOMAIN-CONTAINING PROTEIN"/>
    <property type="match status" value="1"/>
</dbReference>
<evidence type="ECO:0000259" key="1">
    <source>
        <dbReference type="Pfam" id="PF00078"/>
    </source>
</evidence>
<name>A0A371FAG3_MUCPR</name>
<sequence length="133" mass="15379">MVLVKKHYGKWRICVDYSNLNKACPKDSYPLPVTHRSTGRQGIRLSSSQLPRCMYLSDVNKTTFMTNGPTYYYQVMSFGLKNVGATYQKLMDKVFIDHINYNLKVYVDDMVVKSTSPKGHIKDLEEIFAQVRI</sequence>
<proteinExistence type="predicted"/>
<accession>A0A371FAG3</accession>
<comment type="caution">
    <text evidence="2">The sequence shown here is derived from an EMBL/GenBank/DDBJ whole genome shotgun (WGS) entry which is preliminary data.</text>
</comment>
<dbReference type="InterPro" id="IPR053134">
    <property type="entry name" value="RNA-dir_DNA_polymerase"/>
</dbReference>
<dbReference type="InterPro" id="IPR043502">
    <property type="entry name" value="DNA/RNA_pol_sf"/>
</dbReference>
<evidence type="ECO:0000313" key="2">
    <source>
        <dbReference type="EMBL" id="RDX75276.1"/>
    </source>
</evidence>
<reference evidence="2" key="1">
    <citation type="submission" date="2018-05" db="EMBL/GenBank/DDBJ databases">
        <title>Draft genome of Mucuna pruriens seed.</title>
        <authorList>
            <person name="Nnadi N.E."/>
            <person name="Vos R."/>
            <person name="Hasami M.H."/>
            <person name="Devisetty U.K."/>
            <person name="Aguiy J.C."/>
        </authorList>
    </citation>
    <scope>NUCLEOTIDE SEQUENCE [LARGE SCALE GENOMIC DNA]</scope>
    <source>
        <strain evidence="2">JCA_2017</strain>
    </source>
</reference>
<organism evidence="2 3">
    <name type="scientific">Mucuna pruriens</name>
    <name type="common">Velvet bean</name>
    <name type="synonym">Dolichos pruriens</name>
    <dbReference type="NCBI Taxonomy" id="157652"/>
    <lineage>
        <taxon>Eukaryota</taxon>
        <taxon>Viridiplantae</taxon>
        <taxon>Streptophyta</taxon>
        <taxon>Embryophyta</taxon>
        <taxon>Tracheophyta</taxon>
        <taxon>Spermatophyta</taxon>
        <taxon>Magnoliopsida</taxon>
        <taxon>eudicotyledons</taxon>
        <taxon>Gunneridae</taxon>
        <taxon>Pentapetalae</taxon>
        <taxon>rosids</taxon>
        <taxon>fabids</taxon>
        <taxon>Fabales</taxon>
        <taxon>Fabaceae</taxon>
        <taxon>Papilionoideae</taxon>
        <taxon>50 kb inversion clade</taxon>
        <taxon>NPAAA clade</taxon>
        <taxon>indigoferoid/millettioid clade</taxon>
        <taxon>Phaseoleae</taxon>
        <taxon>Mucuna</taxon>
    </lineage>
</organism>
<dbReference type="CDD" id="cd01647">
    <property type="entry name" value="RT_LTR"/>
    <property type="match status" value="1"/>
</dbReference>
<feature type="non-terminal residue" evidence="2">
    <location>
        <position position="1"/>
    </location>
</feature>
<dbReference type="Gene3D" id="3.10.10.10">
    <property type="entry name" value="HIV Type 1 Reverse Transcriptase, subunit A, domain 1"/>
    <property type="match status" value="2"/>
</dbReference>
<dbReference type="OrthoDB" id="1420897at2759"/>
<gene>
    <name evidence="2" type="ORF">CR513_44862</name>
</gene>
<feature type="domain" description="Reverse transcriptase" evidence="1">
    <location>
        <begin position="63"/>
        <end position="130"/>
    </location>
</feature>
<dbReference type="PANTHER" id="PTHR24559">
    <property type="entry name" value="TRANSPOSON TY3-I GAG-POL POLYPROTEIN"/>
    <property type="match status" value="1"/>
</dbReference>
<dbReference type="EMBL" id="QJKJ01009884">
    <property type="protein sequence ID" value="RDX75276.1"/>
    <property type="molecule type" value="Genomic_DNA"/>
</dbReference>
<dbReference type="Pfam" id="PF00078">
    <property type="entry name" value="RVT_1"/>
    <property type="match status" value="1"/>
</dbReference>
<protein>
    <recommendedName>
        <fullName evidence="1">Reverse transcriptase domain-containing protein</fullName>
    </recommendedName>
</protein>
<dbReference type="InterPro" id="IPR000477">
    <property type="entry name" value="RT_dom"/>
</dbReference>